<proteinExistence type="predicted"/>
<dbReference type="Gene3D" id="3.40.710.10">
    <property type="entry name" value="DD-peptidase/beta-lactamase superfamily"/>
    <property type="match status" value="1"/>
</dbReference>
<dbReference type="PANTHER" id="PTHR46825:SF9">
    <property type="entry name" value="BETA-LACTAMASE-RELATED DOMAIN-CONTAINING PROTEIN"/>
    <property type="match status" value="1"/>
</dbReference>
<evidence type="ECO:0000259" key="1">
    <source>
        <dbReference type="Pfam" id="PF00144"/>
    </source>
</evidence>
<dbReference type="PANTHER" id="PTHR46825">
    <property type="entry name" value="D-ALANYL-D-ALANINE-CARBOXYPEPTIDASE/ENDOPEPTIDASE AMPH"/>
    <property type="match status" value="1"/>
</dbReference>
<comment type="caution">
    <text evidence="2">The sequence shown here is derived from an EMBL/GenBank/DDBJ whole genome shotgun (WGS) entry which is preliminary data.</text>
</comment>
<keyword evidence="3" id="KW-1185">Reference proteome</keyword>
<organism evidence="2 3">
    <name type="scientific">Fulvivirga marina</name>
    <dbReference type="NCBI Taxonomy" id="2494733"/>
    <lineage>
        <taxon>Bacteria</taxon>
        <taxon>Pseudomonadati</taxon>
        <taxon>Bacteroidota</taxon>
        <taxon>Cytophagia</taxon>
        <taxon>Cytophagales</taxon>
        <taxon>Fulvivirgaceae</taxon>
        <taxon>Fulvivirga</taxon>
    </lineage>
</organism>
<evidence type="ECO:0000313" key="3">
    <source>
        <dbReference type="Proteomes" id="UP000614216"/>
    </source>
</evidence>
<name>A0A937FWP4_9BACT</name>
<gene>
    <name evidence="2" type="ORF">JMN32_08740</name>
</gene>
<protein>
    <submittedName>
        <fullName evidence="2">Beta-lactamase family protein</fullName>
    </submittedName>
</protein>
<dbReference type="AlphaFoldDB" id="A0A937FWP4"/>
<accession>A0A937FWP4</accession>
<dbReference type="InterPro" id="IPR001466">
    <property type="entry name" value="Beta-lactam-related"/>
</dbReference>
<feature type="domain" description="Beta-lactamase-related" evidence="1">
    <location>
        <begin position="46"/>
        <end position="354"/>
    </location>
</feature>
<reference evidence="2" key="1">
    <citation type="submission" date="2021-01" db="EMBL/GenBank/DDBJ databases">
        <title>Fulvivirga kasyanovii gen. nov., sp nov., a novel member of the phylum Bacteroidetes isolated from seawater in a mussel farm.</title>
        <authorList>
            <person name="Zhao L.-H."/>
            <person name="Wang Z.-J."/>
        </authorList>
    </citation>
    <scope>NUCLEOTIDE SEQUENCE</scope>
    <source>
        <strain evidence="2">29W222</strain>
    </source>
</reference>
<dbReference type="Proteomes" id="UP000614216">
    <property type="component" value="Unassembled WGS sequence"/>
</dbReference>
<dbReference type="EMBL" id="JAEUGD010000026">
    <property type="protein sequence ID" value="MBL6446392.1"/>
    <property type="molecule type" value="Genomic_DNA"/>
</dbReference>
<dbReference type="SUPFAM" id="SSF56601">
    <property type="entry name" value="beta-lactamase/transpeptidase-like"/>
    <property type="match status" value="1"/>
</dbReference>
<dbReference type="Pfam" id="PF00144">
    <property type="entry name" value="Beta-lactamase"/>
    <property type="match status" value="1"/>
</dbReference>
<sequence>MNTITTTVQRIVFYALLFLSSAVLGQTDGYFISNGKDIHARTFDLEIEQLMSELGIPALSVAILEDGKTAYTNVYGYKKMGSDDAADLHTAFEACSLSKIFLVFSVYKLVDKGMLDLDVPLYNYHGRYKPLMHDKRYKKITARMILSHTSGIENWTSENDPKVLEILEEPGKTFIYSGEGFLYLTEVMEHLLDESFSDFTNRLVLEPLGLKDTYMWVSDQGDQNKAAALFTTSNYVTGHDIFGNVMAKAMDYDADKLPASYMHTTAADYAKLVLSFFDKQTFSETIHKEMLESLVLLQPLDNFSVYTGPGFSVLRFPKEDLLFFNGSNSGFKSTVIYSAQNQRGFIFFTNSDSGKRLMYKINQLTTEFDLELENGNPDMYPNTPWVLFHVYRRKGSEALFRKLDYLKGKNMLHSGELEELASILSRKDGDLSEKVRQYLDQ</sequence>
<dbReference type="InterPro" id="IPR050491">
    <property type="entry name" value="AmpC-like"/>
</dbReference>
<dbReference type="RefSeq" id="WP_202855939.1">
    <property type="nucleotide sequence ID" value="NZ_JAEUGD010000026.1"/>
</dbReference>
<dbReference type="InterPro" id="IPR012338">
    <property type="entry name" value="Beta-lactam/transpept-like"/>
</dbReference>
<evidence type="ECO:0000313" key="2">
    <source>
        <dbReference type="EMBL" id="MBL6446392.1"/>
    </source>
</evidence>